<accession>A0A7R9A487</accession>
<feature type="region of interest" description="Disordered" evidence="1">
    <location>
        <begin position="64"/>
        <end position="88"/>
    </location>
</feature>
<reference evidence="2" key="1">
    <citation type="submission" date="2020-11" db="EMBL/GenBank/DDBJ databases">
        <authorList>
            <person name="Tran Van P."/>
        </authorList>
    </citation>
    <scope>NUCLEOTIDE SEQUENCE</scope>
</reference>
<dbReference type="EMBL" id="LR900844">
    <property type="protein sequence ID" value="CAD7247070.1"/>
    <property type="molecule type" value="Genomic_DNA"/>
</dbReference>
<name>A0A7R9A487_9CRUS</name>
<dbReference type="Proteomes" id="UP000677054">
    <property type="component" value="Unassembled WGS sequence"/>
</dbReference>
<feature type="compositionally biased region" description="Basic and acidic residues" evidence="1">
    <location>
        <begin position="1"/>
        <end position="10"/>
    </location>
</feature>
<sequence length="191" mass="20896">ERELSERKGDVSMSASESSSTGTVSPPPPPPMPRPLISTGSRSLDFGTPCDILLPTFVRSSKPDGRRLFVPRNGAKSHGARPRGSDVAPRSVGVFAVPIPSPWSLQANSERASRIFFPQLVDGRPLRSTSSLDEVGDSIRFVLFSATPPPVKLIFRSHPWRMRNEDETTVEREETVQALSEFVRGDRGESG</sequence>
<protein>
    <submittedName>
        <fullName evidence="2">Uncharacterized protein</fullName>
    </submittedName>
</protein>
<dbReference type="AlphaFoldDB" id="A0A7R9A487"/>
<evidence type="ECO:0000313" key="3">
    <source>
        <dbReference type="Proteomes" id="UP000677054"/>
    </source>
</evidence>
<organism evidence="2">
    <name type="scientific">Darwinula stevensoni</name>
    <dbReference type="NCBI Taxonomy" id="69355"/>
    <lineage>
        <taxon>Eukaryota</taxon>
        <taxon>Metazoa</taxon>
        <taxon>Ecdysozoa</taxon>
        <taxon>Arthropoda</taxon>
        <taxon>Crustacea</taxon>
        <taxon>Oligostraca</taxon>
        <taxon>Ostracoda</taxon>
        <taxon>Podocopa</taxon>
        <taxon>Podocopida</taxon>
        <taxon>Darwinulocopina</taxon>
        <taxon>Darwinuloidea</taxon>
        <taxon>Darwinulidae</taxon>
        <taxon>Darwinula</taxon>
    </lineage>
</organism>
<evidence type="ECO:0000256" key="1">
    <source>
        <dbReference type="SAM" id="MobiDB-lite"/>
    </source>
</evidence>
<dbReference type="EMBL" id="CAJPEV010001327">
    <property type="protein sequence ID" value="CAG0892063.1"/>
    <property type="molecule type" value="Genomic_DNA"/>
</dbReference>
<feature type="compositionally biased region" description="Pro residues" evidence="1">
    <location>
        <begin position="25"/>
        <end position="34"/>
    </location>
</feature>
<keyword evidence="3" id="KW-1185">Reference proteome</keyword>
<feature type="region of interest" description="Disordered" evidence="1">
    <location>
        <begin position="1"/>
        <end position="43"/>
    </location>
</feature>
<evidence type="ECO:0000313" key="2">
    <source>
        <dbReference type="EMBL" id="CAD7247070.1"/>
    </source>
</evidence>
<feature type="non-terminal residue" evidence="2">
    <location>
        <position position="1"/>
    </location>
</feature>
<feature type="compositionally biased region" description="Low complexity" evidence="1">
    <location>
        <begin position="12"/>
        <end position="24"/>
    </location>
</feature>
<gene>
    <name evidence="2" type="ORF">DSTB1V02_LOCUS6909</name>
</gene>
<proteinExistence type="predicted"/>